<keyword evidence="1" id="KW-1015">Disulfide bond</keyword>
<dbReference type="GO" id="GO:0015347">
    <property type="term" value="F:sodium-independent organic anion transmembrane transporter activity"/>
    <property type="evidence" value="ECO:0007669"/>
    <property type="project" value="TreeGrafter"/>
</dbReference>
<reference evidence="3" key="1">
    <citation type="submission" date="2020-11" db="EMBL/GenBank/DDBJ databases">
        <authorList>
            <person name="Tran Van P."/>
        </authorList>
    </citation>
    <scope>NUCLEOTIDE SEQUENCE</scope>
</reference>
<gene>
    <name evidence="3" type="ORF">OSB1V03_LOCUS12550</name>
</gene>
<feature type="transmembrane region" description="Helical" evidence="2">
    <location>
        <begin position="129"/>
        <end position="150"/>
    </location>
</feature>
<dbReference type="InterPro" id="IPR004156">
    <property type="entry name" value="OATP"/>
</dbReference>
<evidence type="ECO:0000256" key="2">
    <source>
        <dbReference type="SAM" id="Phobius"/>
    </source>
</evidence>
<name>A0A7R9KZS5_9ACAR</name>
<dbReference type="EMBL" id="OC865064">
    <property type="protein sequence ID" value="CAD7632145.1"/>
    <property type="molecule type" value="Genomic_DNA"/>
</dbReference>
<organism evidence="3">
    <name type="scientific">Medioppia subpectinata</name>
    <dbReference type="NCBI Taxonomy" id="1979941"/>
    <lineage>
        <taxon>Eukaryota</taxon>
        <taxon>Metazoa</taxon>
        <taxon>Ecdysozoa</taxon>
        <taxon>Arthropoda</taxon>
        <taxon>Chelicerata</taxon>
        <taxon>Arachnida</taxon>
        <taxon>Acari</taxon>
        <taxon>Acariformes</taxon>
        <taxon>Sarcoptiformes</taxon>
        <taxon>Oribatida</taxon>
        <taxon>Brachypylina</taxon>
        <taxon>Oppioidea</taxon>
        <taxon>Oppiidae</taxon>
        <taxon>Medioppia</taxon>
    </lineage>
</organism>
<dbReference type="GO" id="GO:0016323">
    <property type="term" value="C:basolateral plasma membrane"/>
    <property type="evidence" value="ECO:0007669"/>
    <property type="project" value="TreeGrafter"/>
</dbReference>
<evidence type="ECO:0000313" key="4">
    <source>
        <dbReference type="Proteomes" id="UP000759131"/>
    </source>
</evidence>
<feature type="transmembrane region" description="Helical" evidence="2">
    <location>
        <begin position="92"/>
        <end position="117"/>
    </location>
</feature>
<dbReference type="Proteomes" id="UP000759131">
    <property type="component" value="Unassembled WGS sequence"/>
</dbReference>
<accession>A0A7R9KZS5</accession>
<dbReference type="SUPFAM" id="SSF103473">
    <property type="entry name" value="MFS general substrate transporter"/>
    <property type="match status" value="1"/>
</dbReference>
<dbReference type="EMBL" id="CAJPIZ010010489">
    <property type="protein sequence ID" value="CAG2112575.1"/>
    <property type="molecule type" value="Genomic_DNA"/>
</dbReference>
<dbReference type="InterPro" id="IPR036259">
    <property type="entry name" value="MFS_trans_sf"/>
</dbReference>
<keyword evidence="2" id="KW-1133">Transmembrane helix</keyword>
<feature type="non-terminal residue" evidence="3">
    <location>
        <position position="1"/>
    </location>
</feature>
<dbReference type="GO" id="GO:0043252">
    <property type="term" value="P:sodium-independent organic anion transport"/>
    <property type="evidence" value="ECO:0007669"/>
    <property type="project" value="TreeGrafter"/>
</dbReference>
<dbReference type="Gene3D" id="1.20.1250.20">
    <property type="entry name" value="MFS general substrate transporter like domains"/>
    <property type="match status" value="1"/>
</dbReference>
<protein>
    <submittedName>
        <fullName evidence="3">Uncharacterized protein</fullName>
    </submittedName>
</protein>
<feature type="transmembrane region" description="Helical" evidence="2">
    <location>
        <begin position="205"/>
        <end position="229"/>
    </location>
</feature>
<dbReference type="Pfam" id="PF03137">
    <property type="entry name" value="OATP"/>
    <property type="match status" value="1"/>
</dbReference>
<feature type="transmembrane region" description="Helical" evidence="2">
    <location>
        <begin position="241"/>
        <end position="267"/>
    </location>
</feature>
<dbReference type="PANTHER" id="PTHR11388:SF76">
    <property type="entry name" value="SOLUTE CARRIER ORGANIC ANION TRANSPORTER FAMILY MEMBER"/>
    <property type="match status" value="1"/>
</dbReference>
<dbReference type="OrthoDB" id="6515296at2759"/>
<sequence>ANNGQNLPEASLYDPKVVNPWIANVIPILNRPISTIPEPSEYMCGLGSWRPKWLQIFASTKMFMFVFGSIGVIQGASFAYMIASITTLEKRYAFGSTISGLILIADNITELILSPVFGYLANRVHRPRIIAYCQLIVAFGCYLGALPYFIYGPAVHLLSNQVISGQESVANLSNNTSVEFCDQNRFGDYSCDDKDSSNTVIPAVIILWISSFCNGVGFVAFFTIGYPFIDDSVKKKNSPLYLGLTGALRLCGPTLAFMLSSYCLTFYENPFRKN</sequence>
<keyword evidence="4" id="KW-1185">Reference proteome</keyword>
<evidence type="ECO:0000313" key="3">
    <source>
        <dbReference type="EMBL" id="CAD7632145.1"/>
    </source>
</evidence>
<dbReference type="PANTHER" id="PTHR11388">
    <property type="entry name" value="ORGANIC ANION TRANSPORTER"/>
    <property type="match status" value="1"/>
</dbReference>
<proteinExistence type="predicted"/>
<feature type="non-terminal residue" evidence="3">
    <location>
        <position position="274"/>
    </location>
</feature>
<feature type="transmembrane region" description="Helical" evidence="2">
    <location>
        <begin position="62"/>
        <end position="86"/>
    </location>
</feature>
<keyword evidence="2" id="KW-0812">Transmembrane</keyword>
<keyword evidence="2" id="KW-0472">Membrane</keyword>
<dbReference type="AlphaFoldDB" id="A0A7R9KZS5"/>
<evidence type="ECO:0000256" key="1">
    <source>
        <dbReference type="ARBA" id="ARBA00023157"/>
    </source>
</evidence>